<protein>
    <submittedName>
        <fullName evidence="6">Cyclopropane-fatty-acyl-phospholipid synthase</fullName>
        <ecNumber evidence="6">2.1.1.79</ecNumber>
    </submittedName>
</protein>
<comment type="caution">
    <text evidence="6">The sequence shown here is derived from an EMBL/GenBank/DDBJ whole genome shotgun (WGS) entry which is preliminary data.</text>
</comment>
<gene>
    <name evidence="6" type="ORF">FHS31_001028</name>
</gene>
<dbReference type="SUPFAM" id="SSF53335">
    <property type="entry name" value="S-adenosyl-L-methionine-dependent methyltransferases"/>
    <property type="match status" value="1"/>
</dbReference>
<dbReference type="CDD" id="cd02440">
    <property type="entry name" value="AdoMet_MTases"/>
    <property type="match status" value="1"/>
</dbReference>
<dbReference type="Proteomes" id="UP000727456">
    <property type="component" value="Unassembled WGS sequence"/>
</dbReference>
<evidence type="ECO:0000256" key="2">
    <source>
        <dbReference type="ARBA" id="ARBA00022603"/>
    </source>
</evidence>
<comment type="similarity">
    <text evidence="1">Belongs to the CFA/CMAS family.</text>
</comment>
<keyword evidence="2 6" id="KW-0489">Methyltransferase</keyword>
<dbReference type="Gene3D" id="3.40.50.150">
    <property type="entry name" value="Vaccinia Virus protein VP39"/>
    <property type="match status" value="1"/>
</dbReference>
<proteinExistence type="inferred from homology"/>
<dbReference type="GO" id="GO:0008825">
    <property type="term" value="F:cyclopropane-fatty-acyl-phospholipid synthase activity"/>
    <property type="evidence" value="ECO:0007669"/>
    <property type="project" value="UniProtKB-EC"/>
</dbReference>
<dbReference type="RefSeq" id="WP_167072296.1">
    <property type="nucleotide sequence ID" value="NZ_JAAOZC010000002.1"/>
</dbReference>
<dbReference type="InterPro" id="IPR050723">
    <property type="entry name" value="CFA/CMAS"/>
</dbReference>
<dbReference type="EC" id="2.1.1.79" evidence="6"/>
<accession>A0ABX0TPG7</accession>
<dbReference type="EMBL" id="JAAOZC010000002">
    <property type="protein sequence ID" value="NIJ07432.1"/>
    <property type="molecule type" value="Genomic_DNA"/>
</dbReference>
<reference evidence="6 7" key="1">
    <citation type="submission" date="2020-03" db="EMBL/GenBank/DDBJ databases">
        <title>Genomic Encyclopedia of Type Strains, Phase III (KMG-III): the genomes of soil and plant-associated and newly described type strains.</title>
        <authorList>
            <person name="Whitman W."/>
        </authorList>
    </citation>
    <scope>NUCLEOTIDE SEQUENCE [LARGE SCALE GENOMIC DNA]</scope>
    <source>
        <strain evidence="6 7">CECT 8804</strain>
    </source>
</reference>
<evidence type="ECO:0000256" key="1">
    <source>
        <dbReference type="ARBA" id="ARBA00010815"/>
    </source>
</evidence>
<organism evidence="6 7">
    <name type="scientific">Sphingomonas vulcanisoli</name>
    <dbReference type="NCBI Taxonomy" id="1658060"/>
    <lineage>
        <taxon>Bacteria</taxon>
        <taxon>Pseudomonadati</taxon>
        <taxon>Pseudomonadota</taxon>
        <taxon>Alphaproteobacteria</taxon>
        <taxon>Sphingomonadales</taxon>
        <taxon>Sphingomonadaceae</taxon>
        <taxon>Sphingomonas</taxon>
    </lineage>
</organism>
<evidence type="ECO:0000313" key="6">
    <source>
        <dbReference type="EMBL" id="NIJ07432.1"/>
    </source>
</evidence>
<dbReference type="InterPro" id="IPR029063">
    <property type="entry name" value="SAM-dependent_MTases_sf"/>
</dbReference>
<evidence type="ECO:0000256" key="4">
    <source>
        <dbReference type="ARBA" id="ARBA00022691"/>
    </source>
</evidence>
<dbReference type="GO" id="GO:0032259">
    <property type="term" value="P:methylation"/>
    <property type="evidence" value="ECO:0007669"/>
    <property type="project" value="UniProtKB-KW"/>
</dbReference>
<keyword evidence="5" id="KW-0443">Lipid metabolism</keyword>
<keyword evidence="7" id="KW-1185">Reference proteome</keyword>
<sequence length="432" mass="49188">MRAFDRLFDKLIREGELTFITADGKTHRFGKPSPDRAPIVVRLTDPRTPLRILLNPSLGAGEAYMDGTFVMEQGDILDLIDLITWNARYEIFGERTELEARIRPPEWLASWLRKRNHERASRRNVAHHYDLSAKLYDLFLDKDRQYSCAYWTGDPATESLDQAQTDKKAHIVAKLAIGPGHKVLDIGCGWGGMALYIHQKTGADVLGITLSEEQLKIARRRAEQAGVADKVRFELTDYRTVQGPFDRIVSVGMYEHVGPAHFSTFAAKCRSLLAPDGVMLLHTIGRIGPKRSADKWTTKYIFPGGYIPTLSEICEAAEHNGLLTADVETLRLHYAYTLEQWLRRTQAHQAEIVAMYDERFYRMWEFYLAGALTGFTNGEMVNFQVQYVRSRRALPITRDYMIAEEQALLDVPHPPSPHMAEMAGKEFERAGE</sequence>
<dbReference type="InterPro" id="IPR003333">
    <property type="entry name" value="CMAS"/>
</dbReference>
<evidence type="ECO:0000256" key="3">
    <source>
        <dbReference type="ARBA" id="ARBA00022679"/>
    </source>
</evidence>
<keyword evidence="4" id="KW-0949">S-adenosyl-L-methionine</keyword>
<dbReference type="PIRSF" id="PIRSF003085">
    <property type="entry name" value="CMAS"/>
    <property type="match status" value="1"/>
</dbReference>
<dbReference type="PANTHER" id="PTHR43667">
    <property type="entry name" value="CYCLOPROPANE-FATTY-ACYL-PHOSPHOLIPID SYNTHASE"/>
    <property type="match status" value="1"/>
</dbReference>
<name>A0ABX0TPG7_9SPHN</name>
<evidence type="ECO:0000313" key="7">
    <source>
        <dbReference type="Proteomes" id="UP000727456"/>
    </source>
</evidence>
<evidence type="ECO:0000256" key="5">
    <source>
        <dbReference type="ARBA" id="ARBA00023098"/>
    </source>
</evidence>
<dbReference type="Pfam" id="PF02353">
    <property type="entry name" value="CMAS"/>
    <property type="match status" value="1"/>
</dbReference>
<dbReference type="PANTHER" id="PTHR43667:SF1">
    <property type="entry name" value="CYCLOPROPANE-FATTY-ACYL-PHOSPHOLIPID SYNTHASE"/>
    <property type="match status" value="1"/>
</dbReference>
<keyword evidence="3 6" id="KW-0808">Transferase</keyword>